<dbReference type="InterPro" id="IPR043796">
    <property type="entry name" value="ESX-1_EspA/EspE-like"/>
</dbReference>
<feature type="region of interest" description="Disordered" evidence="1">
    <location>
        <begin position="205"/>
        <end position="275"/>
    </location>
</feature>
<feature type="compositionally biased region" description="Pro residues" evidence="1">
    <location>
        <begin position="375"/>
        <end position="400"/>
    </location>
</feature>
<reference evidence="3 4" key="1">
    <citation type="submission" date="2019-11" db="EMBL/GenBank/DDBJ databases">
        <authorList>
            <person name="Holert J."/>
        </authorList>
    </citation>
    <scope>NUCLEOTIDE SEQUENCE [LARGE SCALE GENOMIC DNA]</scope>
    <source>
        <strain evidence="3">BC8_1</strain>
    </source>
</reference>
<feature type="region of interest" description="Disordered" evidence="1">
    <location>
        <begin position="321"/>
        <end position="400"/>
    </location>
</feature>
<dbReference type="EMBL" id="CACSIP010000023">
    <property type="protein sequence ID" value="CAA0124366.1"/>
    <property type="molecule type" value="Genomic_DNA"/>
</dbReference>
<proteinExistence type="predicted"/>
<dbReference type="AlphaFoldDB" id="A0A5S9QY07"/>
<feature type="compositionally biased region" description="Basic and acidic residues" evidence="1">
    <location>
        <begin position="339"/>
        <end position="355"/>
    </location>
</feature>
<organism evidence="3 4">
    <name type="scientific">Mycolicibacterium vanbaalenii</name>
    <name type="common">Mycobacterium vanbaalenii</name>
    <dbReference type="NCBI Taxonomy" id="110539"/>
    <lineage>
        <taxon>Bacteria</taxon>
        <taxon>Bacillati</taxon>
        <taxon>Actinomycetota</taxon>
        <taxon>Actinomycetes</taxon>
        <taxon>Mycobacteriales</taxon>
        <taxon>Mycobacteriaceae</taxon>
        <taxon>Mycolicibacterium</taxon>
    </lineage>
</organism>
<accession>A0A5S9QY07</accession>
<name>A0A5S9QY07_MYCVN</name>
<feature type="compositionally biased region" description="Low complexity" evidence="1">
    <location>
        <begin position="216"/>
        <end position="236"/>
    </location>
</feature>
<gene>
    <name evidence="3" type="primary">espE</name>
    <name evidence="3" type="ORF">AELLOGFF_00964</name>
</gene>
<evidence type="ECO:0000259" key="2">
    <source>
        <dbReference type="Pfam" id="PF18879"/>
    </source>
</evidence>
<evidence type="ECO:0000313" key="4">
    <source>
        <dbReference type="Proteomes" id="UP000430146"/>
    </source>
</evidence>
<protein>
    <submittedName>
        <fullName evidence="3">ESX-1 secretion-associated protein EspE</fullName>
    </submittedName>
</protein>
<feature type="domain" description="ESX-1 secretion-associated protein EspA/EspE-like" evidence="2">
    <location>
        <begin position="47"/>
        <end position="130"/>
    </location>
</feature>
<feature type="compositionally biased region" description="Low complexity" evidence="1">
    <location>
        <begin position="356"/>
        <end position="374"/>
    </location>
</feature>
<dbReference type="Pfam" id="PF18879">
    <property type="entry name" value="EspA_EspE"/>
    <property type="match status" value="1"/>
</dbReference>
<keyword evidence="4" id="KW-1185">Reference proteome</keyword>
<feature type="compositionally biased region" description="Pro residues" evidence="1">
    <location>
        <begin position="237"/>
        <end position="254"/>
    </location>
</feature>
<sequence>MGVFDDVEDIGKVARDVARDVAGSRAPLASPVLDAGRLLIAGMRKTTGSGTPESGEPFRHGAVRFTGAAETVSSAHPGGEWQGAGAEAYAATNRRQSEHAMLMAVLDRDVQAVIAREAHQVAHHRARLDDQSDHLGSLSYATSAIGRIPGVGEAMKAAFELSAVKIALGVCSEELDELSQEVGDNAAQLQHLAGRYSALTHRKAAPVEPDGLPGQPSSEDPTTSESTDPAADQPLPVADPPPPTAAGATDPPPTTDVAGVAPAPAGGPAQPETAPVMPAEAMSGMSSAFGLVGGMIGSIVAPMAAVMTGVAGAVSESLSTLTAAGGPDTDGLTSDEVDDRMPNRDRTDDGADRDAAAAGSDAGGVPPAGAADSPGPAPPPADNPAPERPPAPPAPTRPPQ</sequence>
<dbReference type="RefSeq" id="WP_159231605.1">
    <property type="nucleotide sequence ID" value="NZ_CACSIP010000023.1"/>
</dbReference>
<feature type="compositionally biased region" description="Low complexity" evidence="1">
    <location>
        <begin position="255"/>
        <end position="275"/>
    </location>
</feature>
<dbReference type="OrthoDB" id="4718801at2"/>
<dbReference type="Proteomes" id="UP000430146">
    <property type="component" value="Unassembled WGS sequence"/>
</dbReference>
<evidence type="ECO:0000313" key="3">
    <source>
        <dbReference type="EMBL" id="CAA0124366.1"/>
    </source>
</evidence>
<evidence type="ECO:0000256" key="1">
    <source>
        <dbReference type="SAM" id="MobiDB-lite"/>
    </source>
</evidence>